<dbReference type="EMBL" id="JBEZFP010000166">
    <property type="protein sequence ID" value="MEU8139301.1"/>
    <property type="molecule type" value="Genomic_DNA"/>
</dbReference>
<feature type="region of interest" description="Disordered" evidence="1">
    <location>
        <begin position="737"/>
        <end position="767"/>
    </location>
</feature>
<gene>
    <name evidence="2" type="ORF">AB0C36_38115</name>
</gene>
<proteinExistence type="predicted"/>
<protein>
    <submittedName>
        <fullName evidence="2">Uncharacterized protein</fullName>
    </submittedName>
</protein>
<keyword evidence="3" id="KW-1185">Reference proteome</keyword>
<organism evidence="2 3">
    <name type="scientific">Streptodolium elevatio</name>
    <dbReference type="NCBI Taxonomy" id="3157996"/>
    <lineage>
        <taxon>Bacteria</taxon>
        <taxon>Bacillati</taxon>
        <taxon>Actinomycetota</taxon>
        <taxon>Actinomycetes</taxon>
        <taxon>Kitasatosporales</taxon>
        <taxon>Streptomycetaceae</taxon>
        <taxon>Streptodolium</taxon>
    </lineage>
</organism>
<evidence type="ECO:0000313" key="3">
    <source>
        <dbReference type="Proteomes" id="UP001551482"/>
    </source>
</evidence>
<evidence type="ECO:0000256" key="1">
    <source>
        <dbReference type="SAM" id="MobiDB-lite"/>
    </source>
</evidence>
<dbReference type="RefSeq" id="WP_358363315.1">
    <property type="nucleotide sequence ID" value="NZ_JBEZFP010000166.1"/>
</dbReference>
<feature type="region of interest" description="Disordered" evidence="1">
    <location>
        <begin position="55"/>
        <end position="87"/>
    </location>
</feature>
<feature type="region of interest" description="Disordered" evidence="1">
    <location>
        <begin position="162"/>
        <end position="184"/>
    </location>
</feature>
<feature type="compositionally biased region" description="Basic and acidic residues" evidence="1">
    <location>
        <begin position="55"/>
        <end position="70"/>
    </location>
</feature>
<name>A0ABV3DU71_9ACTN</name>
<sequence>MTGTPLSEAVPKTAWGLSTWYPVALLPVRLETRFFGTELRVRIYPDQIHVDSHEPELTVEERDSGRRYWERTGPSEPEPGPEQDREGCEAAWEDLVREYGAARAGWIARVMEPEFPGGPYPEPLDRPGRWSRAPVARALPTRWHAVARTRSGQMLYGSSAPVAAAPALGPDPRSTEPPPPEDGAPVQLGMRWLTDFDAALTAGMALTLTVPPADPDRPTVPEEVELLVVVGVDETAQPQATATRLAELLEAHAATDGLGFLPPDTPTNNTETVSSGHDPNSRATILAARVTDGQGTPAEDAETAAALTASAFGLPLGHRPGDALAAVRRRPVRAGAPTALGRAAHGESADRALGRPVRRALWPSGFGRLFRHMLPLDRLPHPDALAEHFVRYVHPEGPLPTLRIGAQPYGLLPVTALRGRQSTSPDEARAVQVLTGLTEVWLRSPVPRIRPGNAEPDRLMLEILATDARVREVRARSVLGNEYVSWLWRFTRSYPEGDWRARLLRPARELLASLGLADPEDPRLALVTYADTSFRLGTALVGDDLSYLAALAAVGLPADHPPPEGPRPLLHRLLRASLIAEHDIAVGLLASSPDGPLPGAGWRPEAELVDIFPGRTTPTLRRRLDLAVPGAGKTAGAYVADAGADARHSQVTARLAEFRAVLAELHHDYVAAEPEQRRPRADLERHVAGTLGLSAHRLDAWITSLATRRLEQQRQARPAELPDGVHLGGYGWVHDLRPDPPQTSVAPPEGVPAGQLYPAPDQQGHLHAPSLGQAATASVLRGGWRSRGGGDDNPLAVDLSSRRVRLAQELLDGVRDGQRLGLLLGRRFERGLHEHPDRILDRYLPLFRLLAPVRAHRVDPDATPVPVVESEAVADGLELHRLHRSGDLAAALGGLPAADRTAVEEVLASLTDAVDAVGDALLAEGVHQLTVGNVTRAAAAVNAAAGADVAPELQFVRTEDTGIAVTHRVLLLVNHDSRFDRLRQDWPAARGQQPRLIGSPAADALAATLLPPSNRISWRFRRHPVDGAPGPFRDRSLDFLQASAIDQLATPPRPLDVADAELERRIALVEGIDEQTELDFRADPAWGPERVSVGEFLQAAGAVRDLLAQARPVVAADLDAPGSVVPPDFDPYTVHHADESWLLAKATAAALDGGEEAALRSALRTAAGFGVLGAVPPPPGPGSAEQVAETAAVARLELARRLAEHCRLAREFRQGVCTGDGACRCSQGDFDDPAQPAERRRQFQLDRLHALFGADLPILPRAWAPRAAELSTALTAGPAFRGGGPHPALRWLTRYARVRPALARLQEVLTYADALDSGGVVKLPPTVRVAQLPYTPGENWVGESPPPTDRQTLSLVVVGCGELDVTKPVCGVVVDEWTEVVPAERRHTGLAFEHDAPAAAAPQAVLLAVSGDGTPAWRPDRLVQTVEEAYDLARVRAADVDSLGEVGQFLPGLYFPVDLHARALSTDFTPDAEDTPETGGSTS</sequence>
<reference evidence="2 3" key="1">
    <citation type="submission" date="2024-06" db="EMBL/GenBank/DDBJ databases">
        <title>The Natural Products Discovery Center: Release of the First 8490 Sequenced Strains for Exploring Actinobacteria Biosynthetic Diversity.</title>
        <authorList>
            <person name="Kalkreuter E."/>
            <person name="Kautsar S.A."/>
            <person name="Yang D."/>
            <person name="Bader C.D."/>
            <person name="Teijaro C.N."/>
            <person name="Fluegel L."/>
            <person name="Davis C.M."/>
            <person name="Simpson J.R."/>
            <person name="Lauterbach L."/>
            <person name="Steele A.D."/>
            <person name="Gui C."/>
            <person name="Meng S."/>
            <person name="Li G."/>
            <person name="Viehrig K."/>
            <person name="Ye F."/>
            <person name="Su P."/>
            <person name="Kiefer A.F."/>
            <person name="Nichols A."/>
            <person name="Cepeda A.J."/>
            <person name="Yan W."/>
            <person name="Fan B."/>
            <person name="Jiang Y."/>
            <person name="Adhikari A."/>
            <person name="Zheng C.-J."/>
            <person name="Schuster L."/>
            <person name="Cowan T.M."/>
            <person name="Smanski M.J."/>
            <person name="Chevrette M.G."/>
            <person name="De Carvalho L.P.S."/>
            <person name="Shen B."/>
        </authorList>
    </citation>
    <scope>NUCLEOTIDE SEQUENCE [LARGE SCALE GENOMIC DNA]</scope>
    <source>
        <strain evidence="2 3">NPDC048946</strain>
    </source>
</reference>
<comment type="caution">
    <text evidence="2">The sequence shown here is derived from an EMBL/GenBank/DDBJ whole genome shotgun (WGS) entry which is preliminary data.</text>
</comment>
<accession>A0ABV3DU71</accession>
<dbReference type="Proteomes" id="UP001551482">
    <property type="component" value="Unassembled WGS sequence"/>
</dbReference>
<evidence type="ECO:0000313" key="2">
    <source>
        <dbReference type="EMBL" id="MEU8139301.1"/>
    </source>
</evidence>